<accession>A0A0H2RK51</accession>
<dbReference type="InterPro" id="IPR014811">
    <property type="entry name" value="ArgoL1"/>
</dbReference>
<sequence>MDNRGRGRGSGSRGRGGDRGQGRGRGGGGAPRMDSPSYSESSGSSFVPRGRGGGGRISPTASTGSFASRGRSGNFGRGGPPGGGGRGRGGGPVQVFAPHNAPSSIDARLSSEAELSSLTDNLRNLSIGSRVLRPGFGRAGTKISLRANFFAVKYPKNLVLYDYPISIKPEVKTTERRTRKRILQLFEESRDWTPYVDSTANDGAQRIITKQRFPNEPFAITVTFIEEGESGPRPGAQVYTVELENPNVLRTSDLDLYLRGDSSKVDYDFLPIISAFNLITSHNAARKSISFGRNRYFFPPESFESQEAFPLSNGLEAWKGFYSSVRPTFKQLMVNVNFCMSAFFSPNASLSDALLSFDRQSSGASPNALAFYGKVRVTTSHLGFRKRNKIKGFGDKSARDTIFQCDELGGKVSVEQYFQRKYHTRLLHAADMPVVNIGSSKKDVFVPAEVCVIEAGQPYLGKLSDFETAEMIKFACNPPYINAEAITREGLPKLGLAPRKSPIDGFGVEISSDMSVVPARILAPPRVIYKSGQPRVSDGSWNVLGVKFHRPMSLNDFAVLVLPDGGRDDFRGPQDLKPIIDGFMAKCASCGMRVELPPGSNGLPMLQIVQGRLKGASPRDPVRGEAIAQVKEAIQKFARRPQIILVFLSNRDAHIYPGLKKLCDTELGIATVCMINSKVRKERGQDQYYSNIALKVNTKLGGVNHTLDAQSLNWLKDAMLVGMDVTHAGPGTVRGTPSIAAVVASCDNEFMLYPASLRLQDRYKDDRPREMISDVKGMMVERLNVYRSKMKALPKRILVFRDGVSEGQFDQVIQEELPGLREAIRGFQNYSPKITIAICGKRHHTRFYPMKTEDADRTGNTKAGTIIDQGVTGVYDFDYYLQAHAGLQGTVRSTHYTIIYDDNRFAADDIQQGTNSVSYLWARATKSVSLIPPAYWADRACERARLYLHEILPPARNSRESRMNPEQIRRRAEDLWGSGVHTNLKDTMFYL</sequence>
<proteinExistence type="predicted"/>
<dbReference type="STRING" id="27342.A0A0H2RK51"/>
<feature type="domain" description="Piwi" evidence="3">
    <location>
        <begin position="643"/>
        <end position="949"/>
    </location>
</feature>
<dbReference type="Pfam" id="PF02170">
    <property type="entry name" value="PAZ"/>
    <property type="match status" value="1"/>
</dbReference>
<reference evidence="4 5" key="1">
    <citation type="submission" date="2015-04" db="EMBL/GenBank/DDBJ databases">
        <title>Complete genome sequence of Schizopora paradoxa KUC8140, a cosmopolitan wood degrader in East Asia.</title>
        <authorList>
            <consortium name="DOE Joint Genome Institute"/>
            <person name="Min B."/>
            <person name="Park H."/>
            <person name="Jang Y."/>
            <person name="Kim J.-J."/>
            <person name="Kim K.H."/>
            <person name="Pangilinan J."/>
            <person name="Lipzen A."/>
            <person name="Riley R."/>
            <person name="Grigoriev I.V."/>
            <person name="Spatafora J.W."/>
            <person name="Choi I.-G."/>
        </authorList>
    </citation>
    <scope>NUCLEOTIDE SEQUENCE [LARGE SCALE GENOMIC DNA]</scope>
    <source>
        <strain evidence="4 5">KUC8140</strain>
    </source>
</reference>
<dbReference type="PROSITE" id="PS50821">
    <property type="entry name" value="PAZ"/>
    <property type="match status" value="1"/>
</dbReference>
<dbReference type="InterPro" id="IPR036085">
    <property type="entry name" value="PAZ_dom_sf"/>
</dbReference>
<dbReference type="InterPro" id="IPR032474">
    <property type="entry name" value="Argonaute_N"/>
</dbReference>
<dbReference type="Gene3D" id="2.170.260.10">
    <property type="entry name" value="paz domain"/>
    <property type="match status" value="1"/>
</dbReference>
<evidence type="ECO:0000259" key="2">
    <source>
        <dbReference type="PROSITE" id="PS50821"/>
    </source>
</evidence>
<protein>
    <submittedName>
        <fullName evidence="4">Piwi-domain-containing protein</fullName>
    </submittedName>
</protein>
<dbReference type="PANTHER" id="PTHR22891">
    <property type="entry name" value="EUKARYOTIC TRANSLATION INITIATION FACTOR 2C"/>
    <property type="match status" value="1"/>
</dbReference>
<dbReference type="AlphaFoldDB" id="A0A0H2RK51"/>
<dbReference type="PROSITE" id="PS50822">
    <property type="entry name" value="PIWI"/>
    <property type="match status" value="1"/>
</dbReference>
<evidence type="ECO:0000256" key="1">
    <source>
        <dbReference type="SAM" id="MobiDB-lite"/>
    </source>
</evidence>
<dbReference type="SMART" id="SM01163">
    <property type="entry name" value="DUF1785"/>
    <property type="match status" value="1"/>
</dbReference>
<dbReference type="InterPro" id="IPR003165">
    <property type="entry name" value="Piwi"/>
</dbReference>
<evidence type="ECO:0000313" key="5">
    <source>
        <dbReference type="Proteomes" id="UP000053477"/>
    </source>
</evidence>
<feature type="region of interest" description="Disordered" evidence="1">
    <location>
        <begin position="1"/>
        <end position="100"/>
    </location>
</feature>
<keyword evidence="5" id="KW-1185">Reference proteome</keyword>
<feature type="domain" description="PAZ" evidence="2">
    <location>
        <begin position="349"/>
        <end position="455"/>
    </location>
</feature>
<dbReference type="Proteomes" id="UP000053477">
    <property type="component" value="Unassembled WGS sequence"/>
</dbReference>
<dbReference type="CDD" id="cd02846">
    <property type="entry name" value="PAZ_argonaute_like"/>
    <property type="match status" value="1"/>
</dbReference>
<dbReference type="Gene3D" id="3.30.420.10">
    <property type="entry name" value="Ribonuclease H-like superfamily/Ribonuclease H"/>
    <property type="match status" value="1"/>
</dbReference>
<evidence type="ECO:0000259" key="3">
    <source>
        <dbReference type="PROSITE" id="PS50822"/>
    </source>
</evidence>
<dbReference type="SUPFAM" id="SSF101690">
    <property type="entry name" value="PAZ domain"/>
    <property type="match status" value="1"/>
</dbReference>
<dbReference type="InterPro" id="IPR045246">
    <property type="entry name" value="Piwi_ago-like"/>
</dbReference>
<organism evidence="4 5">
    <name type="scientific">Schizopora paradoxa</name>
    <dbReference type="NCBI Taxonomy" id="27342"/>
    <lineage>
        <taxon>Eukaryota</taxon>
        <taxon>Fungi</taxon>
        <taxon>Dikarya</taxon>
        <taxon>Basidiomycota</taxon>
        <taxon>Agaricomycotina</taxon>
        <taxon>Agaricomycetes</taxon>
        <taxon>Hymenochaetales</taxon>
        <taxon>Schizoporaceae</taxon>
        <taxon>Schizopora</taxon>
    </lineage>
</organism>
<feature type="compositionally biased region" description="Gly residues" evidence="1">
    <location>
        <begin position="73"/>
        <end position="92"/>
    </location>
</feature>
<name>A0A0H2RK51_9AGAM</name>
<dbReference type="InterPro" id="IPR012337">
    <property type="entry name" value="RNaseH-like_sf"/>
</dbReference>
<dbReference type="InParanoid" id="A0A0H2RK51"/>
<evidence type="ECO:0000313" key="4">
    <source>
        <dbReference type="EMBL" id="KLO12385.1"/>
    </source>
</evidence>
<gene>
    <name evidence="4" type="ORF">SCHPADRAFT_941292</name>
</gene>
<dbReference type="SMART" id="SM00950">
    <property type="entry name" value="Piwi"/>
    <property type="match status" value="1"/>
</dbReference>
<dbReference type="CDD" id="cd04657">
    <property type="entry name" value="Piwi_ago-like"/>
    <property type="match status" value="1"/>
</dbReference>
<dbReference type="Pfam" id="PF16486">
    <property type="entry name" value="ArgoN"/>
    <property type="match status" value="1"/>
</dbReference>
<dbReference type="OrthoDB" id="10252740at2759"/>
<dbReference type="InterPro" id="IPR036397">
    <property type="entry name" value="RNaseH_sf"/>
</dbReference>
<dbReference type="Pfam" id="PF16488">
    <property type="entry name" value="ArgoL2"/>
    <property type="match status" value="1"/>
</dbReference>
<dbReference type="InterPro" id="IPR032472">
    <property type="entry name" value="ArgoL2"/>
</dbReference>
<feature type="compositionally biased region" description="Low complexity" evidence="1">
    <location>
        <begin position="35"/>
        <end position="49"/>
    </location>
</feature>
<dbReference type="EMBL" id="KQ085979">
    <property type="protein sequence ID" value="KLO12385.1"/>
    <property type="molecule type" value="Genomic_DNA"/>
</dbReference>
<dbReference type="Pfam" id="PF08699">
    <property type="entry name" value="ArgoL1"/>
    <property type="match status" value="1"/>
</dbReference>
<dbReference type="GO" id="GO:0003723">
    <property type="term" value="F:RNA binding"/>
    <property type="evidence" value="ECO:0007669"/>
    <property type="project" value="InterPro"/>
</dbReference>
<dbReference type="Pfam" id="PF02171">
    <property type="entry name" value="Piwi"/>
    <property type="match status" value="1"/>
</dbReference>
<dbReference type="InterPro" id="IPR003100">
    <property type="entry name" value="PAZ_dom"/>
</dbReference>
<dbReference type="SUPFAM" id="SSF53098">
    <property type="entry name" value="Ribonuclease H-like"/>
    <property type="match status" value="1"/>
</dbReference>
<dbReference type="Gene3D" id="3.40.50.2300">
    <property type="match status" value="1"/>
</dbReference>